<dbReference type="InterPro" id="IPR017871">
    <property type="entry name" value="ABC_transporter-like_CS"/>
</dbReference>
<evidence type="ECO:0000256" key="3">
    <source>
        <dbReference type="ARBA" id="ARBA00022448"/>
    </source>
</evidence>
<organism evidence="10 11">
    <name type="scientific">Mesorhizobium australicum</name>
    <dbReference type="NCBI Taxonomy" id="536018"/>
    <lineage>
        <taxon>Bacteria</taxon>
        <taxon>Pseudomonadati</taxon>
        <taxon>Pseudomonadota</taxon>
        <taxon>Alphaproteobacteria</taxon>
        <taxon>Hyphomicrobiales</taxon>
        <taxon>Phyllobacteriaceae</taxon>
        <taxon>Mesorhizobium</taxon>
    </lineage>
</organism>
<dbReference type="RefSeq" id="WP_176247619.1">
    <property type="nucleotide sequence ID" value="NZ_FXBL01000004.1"/>
</dbReference>
<dbReference type="PROSITE" id="PS00211">
    <property type="entry name" value="ABC_TRANSPORTER_1"/>
    <property type="match status" value="1"/>
</dbReference>
<dbReference type="SMART" id="SM00382">
    <property type="entry name" value="AAA"/>
    <property type="match status" value="1"/>
</dbReference>
<dbReference type="PANTHER" id="PTHR43297">
    <property type="entry name" value="OLIGOPEPTIDE TRANSPORT ATP-BINDING PROTEIN APPD"/>
    <property type="match status" value="1"/>
</dbReference>
<protein>
    <submittedName>
        <fullName evidence="10">ABC-type dipeptide/oligopeptide/nickel transport system, ATPase component</fullName>
    </submittedName>
</protein>
<evidence type="ECO:0000313" key="10">
    <source>
        <dbReference type="EMBL" id="SMH54006.1"/>
    </source>
</evidence>
<dbReference type="PROSITE" id="PS50893">
    <property type="entry name" value="ABC_TRANSPORTER_2"/>
    <property type="match status" value="1"/>
</dbReference>
<evidence type="ECO:0000313" key="11">
    <source>
        <dbReference type="Proteomes" id="UP000193083"/>
    </source>
</evidence>
<gene>
    <name evidence="10" type="ORF">SAMN02982922_4991</name>
</gene>
<dbReference type="InterPro" id="IPR003593">
    <property type="entry name" value="AAA+_ATPase"/>
</dbReference>
<dbReference type="Proteomes" id="UP000193083">
    <property type="component" value="Unassembled WGS sequence"/>
</dbReference>
<comment type="similarity">
    <text evidence="2">Belongs to the ABC transporter superfamily.</text>
</comment>
<keyword evidence="3" id="KW-0813">Transport</keyword>
<sequence>MARLLEIDNLALGFEGSGGLVPALRGISFGLERGECLALVGESGSGKSVTGMTIMRLLGSNARISSGSIRLDGVNLLDLSEAEMRTIRGRRMAMVFQNAKASLNPIRRVGDTLVDIVRAHDRTGISRQDALRKVIGIMAQIGIPMPEHRVRNYPSELSGGMCQRIGIAAALACEPELIIADEPTSALDVTTQQLVMDMLISACRERGVAVIFITHDLALASEYCDRGIVMNGGRILEEGNAVQIFTAPTHPYTRALLDALPYGKTSADELRPMTGNHSDQPEGMKT</sequence>
<keyword evidence="11" id="KW-1185">Reference proteome</keyword>
<dbReference type="Gene3D" id="3.40.50.300">
    <property type="entry name" value="P-loop containing nucleotide triphosphate hydrolases"/>
    <property type="match status" value="1"/>
</dbReference>
<reference evidence="10 11" key="1">
    <citation type="submission" date="2017-04" db="EMBL/GenBank/DDBJ databases">
        <authorList>
            <person name="Afonso C.L."/>
            <person name="Miller P.J."/>
            <person name="Scott M.A."/>
            <person name="Spackman E."/>
            <person name="Goraichik I."/>
            <person name="Dimitrov K.M."/>
            <person name="Suarez D.L."/>
            <person name="Swayne D.E."/>
        </authorList>
    </citation>
    <scope>NUCLEOTIDE SEQUENCE [LARGE SCALE GENOMIC DNA]</scope>
    <source>
        <strain evidence="10 11">B5P</strain>
    </source>
</reference>
<dbReference type="InterPro" id="IPR013563">
    <property type="entry name" value="Oligopep_ABC_C"/>
</dbReference>
<dbReference type="FunFam" id="3.40.50.300:FF:000016">
    <property type="entry name" value="Oligopeptide ABC transporter ATP-binding component"/>
    <property type="match status" value="1"/>
</dbReference>
<dbReference type="GO" id="GO:0055085">
    <property type="term" value="P:transmembrane transport"/>
    <property type="evidence" value="ECO:0007669"/>
    <property type="project" value="UniProtKB-ARBA"/>
</dbReference>
<evidence type="ECO:0000256" key="8">
    <source>
        <dbReference type="SAM" id="MobiDB-lite"/>
    </source>
</evidence>
<dbReference type="GO" id="GO:0005524">
    <property type="term" value="F:ATP binding"/>
    <property type="evidence" value="ECO:0007669"/>
    <property type="project" value="UniProtKB-KW"/>
</dbReference>
<dbReference type="AlphaFoldDB" id="A0A1X7PQ11"/>
<feature type="region of interest" description="Disordered" evidence="8">
    <location>
        <begin position="267"/>
        <end position="286"/>
    </location>
</feature>
<evidence type="ECO:0000256" key="4">
    <source>
        <dbReference type="ARBA" id="ARBA00022475"/>
    </source>
</evidence>
<keyword evidence="7" id="KW-0472">Membrane</keyword>
<dbReference type="InterPro" id="IPR050388">
    <property type="entry name" value="ABC_Ni/Peptide_Import"/>
</dbReference>
<evidence type="ECO:0000256" key="7">
    <source>
        <dbReference type="ARBA" id="ARBA00023136"/>
    </source>
</evidence>
<keyword evidence="6" id="KW-0067">ATP-binding</keyword>
<accession>A0A1X7PQ11</accession>
<evidence type="ECO:0000256" key="1">
    <source>
        <dbReference type="ARBA" id="ARBA00004417"/>
    </source>
</evidence>
<dbReference type="CDD" id="cd03257">
    <property type="entry name" value="ABC_NikE_OppD_transporters"/>
    <property type="match status" value="1"/>
</dbReference>
<keyword evidence="5" id="KW-0547">Nucleotide-binding</keyword>
<evidence type="ECO:0000256" key="5">
    <source>
        <dbReference type="ARBA" id="ARBA00022741"/>
    </source>
</evidence>
<dbReference type="EMBL" id="FXBL01000004">
    <property type="protein sequence ID" value="SMH54006.1"/>
    <property type="molecule type" value="Genomic_DNA"/>
</dbReference>
<dbReference type="GO" id="GO:0015833">
    <property type="term" value="P:peptide transport"/>
    <property type="evidence" value="ECO:0007669"/>
    <property type="project" value="InterPro"/>
</dbReference>
<evidence type="ECO:0000256" key="6">
    <source>
        <dbReference type="ARBA" id="ARBA00022840"/>
    </source>
</evidence>
<dbReference type="GO" id="GO:0005886">
    <property type="term" value="C:plasma membrane"/>
    <property type="evidence" value="ECO:0007669"/>
    <property type="project" value="UniProtKB-SubCell"/>
</dbReference>
<dbReference type="InterPro" id="IPR027417">
    <property type="entry name" value="P-loop_NTPase"/>
</dbReference>
<dbReference type="Pfam" id="PF08352">
    <property type="entry name" value="oligo_HPY"/>
    <property type="match status" value="1"/>
</dbReference>
<keyword evidence="4" id="KW-1003">Cell membrane</keyword>
<name>A0A1X7PQ11_9HYPH</name>
<evidence type="ECO:0000256" key="2">
    <source>
        <dbReference type="ARBA" id="ARBA00005417"/>
    </source>
</evidence>
<comment type="subcellular location">
    <subcellularLocation>
        <location evidence="1">Cell inner membrane</location>
        <topology evidence="1">Peripheral membrane protein</topology>
    </subcellularLocation>
</comment>
<dbReference type="InterPro" id="IPR003439">
    <property type="entry name" value="ABC_transporter-like_ATP-bd"/>
</dbReference>
<dbReference type="SUPFAM" id="SSF52540">
    <property type="entry name" value="P-loop containing nucleoside triphosphate hydrolases"/>
    <property type="match status" value="1"/>
</dbReference>
<evidence type="ECO:0000259" key="9">
    <source>
        <dbReference type="PROSITE" id="PS50893"/>
    </source>
</evidence>
<dbReference type="PANTHER" id="PTHR43297:SF2">
    <property type="entry name" value="DIPEPTIDE TRANSPORT ATP-BINDING PROTEIN DPPD"/>
    <property type="match status" value="1"/>
</dbReference>
<feature type="domain" description="ABC transporter" evidence="9">
    <location>
        <begin position="5"/>
        <end position="257"/>
    </location>
</feature>
<dbReference type="Pfam" id="PF00005">
    <property type="entry name" value="ABC_tran"/>
    <property type="match status" value="1"/>
</dbReference>
<proteinExistence type="inferred from homology"/>
<dbReference type="GO" id="GO:0016887">
    <property type="term" value="F:ATP hydrolysis activity"/>
    <property type="evidence" value="ECO:0007669"/>
    <property type="project" value="InterPro"/>
</dbReference>